<feature type="domain" description="RNA polymerase sigma-70 region 2" evidence="8">
    <location>
        <begin position="283"/>
        <end position="349"/>
    </location>
</feature>
<dbReference type="InterPro" id="IPR000943">
    <property type="entry name" value="RNA_pol_sigma70"/>
</dbReference>
<comment type="caution">
    <text evidence="10">The sequence shown here is derived from an EMBL/GenBank/DDBJ whole genome shotgun (WGS) entry which is preliminary data.</text>
</comment>
<evidence type="ECO:0000256" key="6">
    <source>
        <dbReference type="SAM" id="MobiDB-lite"/>
    </source>
</evidence>
<feature type="domain" description="RNA polymerase sigma-70 region 4" evidence="9">
    <location>
        <begin position="452"/>
        <end position="505"/>
    </location>
</feature>
<evidence type="ECO:0000259" key="8">
    <source>
        <dbReference type="Pfam" id="PF04542"/>
    </source>
</evidence>
<evidence type="ECO:0000256" key="2">
    <source>
        <dbReference type="ARBA" id="ARBA00023015"/>
    </source>
</evidence>
<feature type="region of interest" description="Disordered" evidence="6">
    <location>
        <begin position="125"/>
        <end position="145"/>
    </location>
</feature>
<dbReference type="GO" id="GO:0016987">
    <property type="term" value="F:sigma factor activity"/>
    <property type="evidence" value="ECO:0007669"/>
    <property type="project" value="UniProtKB-KW"/>
</dbReference>
<dbReference type="InterPro" id="IPR013325">
    <property type="entry name" value="RNA_pol_sigma_r2"/>
</dbReference>
<dbReference type="Pfam" id="PF04539">
    <property type="entry name" value="Sigma70_r3"/>
    <property type="match status" value="1"/>
</dbReference>
<dbReference type="InterPro" id="IPR007630">
    <property type="entry name" value="RNA_pol_sigma70_r4"/>
</dbReference>
<protein>
    <recommendedName>
        <fullName evidence="12">Sigma factor</fullName>
    </recommendedName>
</protein>
<dbReference type="Proteomes" id="UP001630127">
    <property type="component" value="Unassembled WGS sequence"/>
</dbReference>
<dbReference type="InterPro" id="IPR036388">
    <property type="entry name" value="WH-like_DNA-bd_sf"/>
</dbReference>
<feature type="domain" description="RNA polymerase sigma-70 region 3" evidence="7">
    <location>
        <begin position="367"/>
        <end position="431"/>
    </location>
</feature>
<dbReference type="PANTHER" id="PTHR30603">
    <property type="entry name" value="RNA POLYMERASE SIGMA FACTOR RPO"/>
    <property type="match status" value="1"/>
</dbReference>
<dbReference type="InterPro" id="IPR050239">
    <property type="entry name" value="Sigma-70_RNA_pol_init_factors"/>
</dbReference>
<evidence type="ECO:0000256" key="4">
    <source>
        <dbReference type="ARBA" id="ARBA00023125"/>
    </source>
</evidence>
<proteinExistence type="inferred from homology"/>
<feature type="region of interest" description="Disordered" evidence="6">
    <location>
        <begin position="170"/>
        <end position="193"/>
    </location>
</feature>
<comment type="similarity">
    <text evidence="1">Belongs to the sigma-70 factor family.</text>
</comment>
<evidence type="ECO:0000259" key="9">
    <source>
        <dbReference type="Pfam" id="PF04545"/>
    </source>
</evidence>
<evidence type="ECO:0000313" key="11">
    <source>
        <dbReference type="Proteomes" id="UP001630127"/>
    </source>
</evidence>
<keyword evidence="11" id="KW-1185">Reference proteome</keyword>
<evidence type="ECO:0008006" key="12">
    <source>
        <dbReference type="Google" id="ProtNLM"/>
    </source>
</evidence>
<gene>
    <name evidence="10" type="ORF">ACH5RR_019764</name>
</gene>
<evidence type="ECO:0000256" key="1">
    <source>
        <dbReference type="ARBA" id="ARBA00007788"/>
    </source>
</evidence>
<dbReference type="AlphaFoldDB" id="A0ABD2ZQ96"/>
<accession>A0ABD2ZQ96</accession>
<dbReference type="Pfam" id="PF04545">
    <property type="entry name" value="Sigma70_r4"/>
    <property type="match status" value="1"/>
</dbReference>
<dbReference type="InterPro" id="IPR014284">
    <property type="entry name" value="RNA_pol_sigma-70_dom"/>
</dbReference>
<dbReference type="GO" id="GO:0003677">
    <property type="term" value="F:DNA binding"/>
    <property type="evidence" value="ECO:0007669"/>
    <property type="project" value="UniProtKB-KW"/>
</dbReference>
<reference evidence="10 11" key="1">
    <citation type="submission" date="2024-11" db="EMBL/GenBank/DDBJ databases">
        <title>A near-complete genome assembly of Cinchona calisaya.</title>
        <authorList>
            <person name="Lian D.C."/>
            <person name="Zhao X.W."/>
            <person name="Wei L."/>
        </authorList>
    </citation>
    <scope>NUCLEOTIDE SEQUENCE [LARGE SCALE GENOMIC DNA]</scope>
    <source>
        <tissue evidence="10">Nenye</tissue>
    </source>
</reference>
<dbReference type="InterPro" id="IPR007624">
    <property type="entry name" value="RNA_pol_sigma70_r3"/>
</dbReference>
<dbReference type="InterPro" id="IPR007627">
    <property type="entry name" value="RNA_pol_sigma70_r2"/>
</dbReference>
<evidence type="ECO:0000313" key="10">
    <source>
        <dbReference type="EMBL" id="KAL3521615.1"/>
    </source>
</evidence>
<keyword evidence="4" id="KW-0238">DNA-binding</keyword>
<evidence type="ECO:0000256" key="5">
    <source>
        <dbReference type="ARBA" id="ARBA00023163"/>
    </source>
</evidence>
<dbReference type="NCBIfam" id="TIGR02937">
    <property type="entry name" value="sigma70-ECF"/>
    <property type="match status" value="1"/>
</dbReference>
<dbReference type="Gene3D" id="1.10.10.10">
    <property type="entry name" value="Winged helix-like DNA-binding domain superfamily/Winged helix DNA-binding domain"/>
    <property type="match status" value="2"/>
</dbReference>
<dbReference type="PRINTS" id="PR00046">
    <property type="entry name" value="SIGMA70FCT"/>
</dbReference>
<dbReference type="GO" id="GO:0071482">
    <property type="term" value="P:cellular response to light stimulus"/>
    <property type="evidence" value="ECO:0007669"/>
    <property type="project" value="UniProtKB-ARBA"/>
</dbReference>
<dbReference type="SUPFAM" id="SSF88659">
    <property type="entry name" value="Sigma3 and sigma4 domains of RNA polymerase sigma factors"/>
    <property type="match status" value="2"/>
</dbReference>
<keyword evidence="5" id="KW-0804">Transcription</keyword>
<organism evidence="10 11">
    <name type="scientific">Cinchona calisaya</name>
    <dbReference type="NCBI Taxonomy" id="153742"/>
    <lineage>
        <taxon>Eukaryota</taxon>
        <taxon>Viridiplantae</taxon>
        <taxon>Streptophyta</taxon>
        <taxon>Embryophyta</taxon>
        <taxon>Tracheophyta</taxon>
        <taxon>Spermatophyta</taxon>
        <taxon>Magnoliopsida</taxon>
        <taxon>eudicotyledons</taxon>
        <taxon>Gunneridae</taxon>
        <taxon>Pentapetalae</taxon>
        <taxon>asterids</taxon>
        <taxon>lamiids</taxon>
        <taxon>Gentianales</taxon>
        <taxon>Rubiaceae</taxon>
        <taxon>Cinchonoideae</taxon>
        <taxon>Cinchoneae</taxon>
        <taxon>Cinchona</taxon>
    </lineage>
</organism>
<name>A0ABD2ZQ96_9GENT</name>
<feature type="compositionally biased region" description="Basic and acidic residues" evidence="6">
    <location>
        <begin position="133"/>
        <end position="142"/>
    </location>
</feature>
<keyword evidence="3" id="KW-0731">Sigma factor</keyword>
<dbReference type="InterPro" id="IPR013324">
    <property type="entry name" value="RNA_pol_sigma_r3/r4-like"/>
</dbReference>
<evidence type="ECO:0000256" key="3">
    <source>
        <dbReference type="ARBA" id="ARBA00023082"/>
    </source>
</evidence>
<dbReference type="SUPFAM" id="SSF88946">
    <property type="entry name" value="Sigma2 domain of RNA polymerase sigma factors"/>
    <property type="match status" value="1"/>
</dbReference>
<dbReference type="Gene3D" id="1.10.601.10">
    <property type="entry name" value="RNA Polymerase Primary Sigma Factor"/>
    <property type="match status" value="1"/>
</dbReference>
<evidence type="ECO:0000259" key="7">
    <source>
        <dbReference type="Pfam" id="PF04539"/>
    </source>
</evidence>
<keyword evidence="2" id="KW-0805">Transcription regulation</keyword>
<dbReference type="Pfam" id="PF04542">
    <property type="entry name" value="Sigma70_r2"/>
    <property type="match status" value="1"/>
</dbReference>
<dbReference type="PANTHER" id="PTHR30603:SF4">
    <property type="entry name" value="RNA POLYMERASE SIGMA FACTOR SIGE, CHLOROPLASTIC_MITOCHONDRIAL"/>
    <property type="match status" value="1"/>
</dbReference>
<dbReference type="EMBL" id="JBJUIK010000008">
    <property type="protein sequence ID" value="KAL3521615.1"/>
    <property type="molecule type" value="Genomic_DNA"/>
</dbReference>
<sequence length="517" mass="58656">MGVVTVSSSAARSPLGLNTKLATRIAQPRRPSLLSFKTGKTKNAALVAPKESLSLPVKGSNVNEKGLKRVINHPERIKAASVAEATPSTLELDYNEAAAKLENIYKHSPATPVSDVEAKDYGVKRGHRRRKGMKDTNEETEKGTNYTLVRSLRKKSKRLSLDKRIALRKKKESEAITSSNKRKSSEDDEGEKMNRLVREYSGSTDFTSLDWKKMKIPPVLPSSEHNWLFKLMQPMKAIIQVKENLQNDLGREPTDGGLAEATNLDVVQLRKDIEVGQAARNKLIKHNLRLVLFVMNKYFQDFANGPKFQDLCQAGVKGLITAIDRFEPKRQFRLSTYGLFWIRHAIIRSMTLSSFTKVSFGLESVRVEIQRAKLELMFELQRMPTDDEIIERVGISPERYHEVMRVSKPIFSLHSKHTTTQEEFINGITDVDGVEGDKRRQPALLRLALDDVLDSLKPKESLVIRQRYGLDGKGDRTLGEIAGNLNISREMVRKHEVKALMKLKHPARVDYLRQYVF</sequence>